<dbReference type="OrthoDB" id="341578at2759"/>
<keyword evidence="1" id="KW-0472">Membrane</keyword>
<proteinExistence type="predicted"/>
<keyword evidence="1" id="KW-0812">Transmembrane</keyword>
<reference evidence="2 3" key="1">
    <citation type="journal article" date="2018" name="Nat. Ecol. Evol.">
        <title>Shark genomes provide insights into elasmobranch evolution and the origin of vertebrates.</title>
        <authorList>
            <person name="Hara Y"/>
            <person name="Yamaguchi K"/>
            <person name="Onimaru K"/>
            <person name="Kadota M"/>
            <person name="Koyanagi M"/>
            <person name="Keeley SD"/>
            <person name="Tatsumi K"/>
            <person name="Tanaka K"/>
            <person name="Motone F"/>
            <person name="Kageyama Y"/>
            <person name="Nozu R"/>
            <person name="Adachi N"/>
            <person name="Nishimura O"/>
            <person name="Nakagawa R"/>
            <person name="Tanegashima C"/>
            <person name="Kiyatake I"/>
            <person name="Matsumoto R"/>
            <person name="Murakumo K"/>
            <person name="Nishida K"/>
            <person name="Terakita A"/>
            <person name="Kuratani S"/>
            <person name="Sato K"/>
            <person name="Hyodo S Kuraku.S."/>
        </authorList>
    </citation>
    <scope>NUCLEOTIDE SEQUENCE [LARGE SCALE GENOMIC DNA]</scope>
</reference>
<evidence type="ECO:0000313" key="2">
    <source>
        <dbReference type="EMBL" id="GCC40087.1"/>
    </source>
</evidence>
<comment type="caution">
    <text evidence="2">The sequence shown here is derived from an EMBL/GenBank/DDBJ whole genome shotgun (WGS) entry which is preliminary data.</text>
</comment>
<name>A0A401TBT8_CHIPU</name>
<keyword evidence="1" id="KW-1133">Transmembrane helix</keyword>
<feature type="transmembrane region" description="Helical" evidence="1">
    <location>
        <begin position="48"/>
        <end position="67"/>
    </location>
</feature>
<organism evidence="2 3">
    <name type="scientific">Chiloscyllium punctatum</name>
    <name type="common">Brownbanded bambooshark</name>
    <name type="synonym">Hemiscyllium punctatum</name>
    <dbReference type="NCBI Taxonomy" id="137246"/>
    <lineage>
        <taxon>Eukaryota</taxon>
        <taxon>Metazoa</taxon>
        <taxon>Chordata</taxon>
        <taxon>Craniata</taxon>
        <taxon>Vertebrata</taxon>
        <taxon>Chondrichthyes</taxon>
        <taxon>Elasmobranchii</taxon>
        <taxon>Galeomorphii</taxon>
        <taxon>Galeoidea</taxon>
        <taxon>Orectolobiformes</taxon>
        <taxon>Hemiscylliidae</taxon>
        <taxon>Chiloscyllium</taxon>
    </lineage>
</organism>
<feature type="non-terminal residue" evidence="2">
    <location>
        <position position="1"/>
    </location>
</feature>
<evidence type="ECO:0000256" key="1">
    <source>
        <dbReference type="SAM" id="Phobius"/>
    </source>
</evidence>
<accession>A0A401TBT8</accession>
<gene>
    <name evidence="2" type="ORF">chiPu_0024362</name>
</gene>
<dbReference type="AlphaFoldDB" id="A0A401TBT8"/>
<sequence>NGFHLPYYVREKNKRGTQVSIKFFDSTRTKKKITRKDPILLLEWWREIAFTILGCIVATTYVVHKLIRYPASVMKREELESPCRTNSTSEVPVGEVKVELVNCSGTADYVSR</sequence>
<protein>
    <submittedName>
        <fullName evidence="2">Uncharacterized protein</fullName>
    </submittedName>
</protein>
<dbReference type="Proteomes" id="UP000287033">
    <property type="component" value="Unassembled WGS sequence"/>
</dbReference>
<dbReference type="STRING" id="137246.A0A401TBT8"/>
<keyword evidence="3" id="KW-1185">Reference proteome</keyword>
<dbReference type="EMBL" id="BEZZ01037850">
    <property type="protein sequence ID" value="GCC40087.1"/>
    <property type="molecule type" value="Genomic_DNA"/>
</dbReference>
<evidence type="ECO:0000313" key="3">
    <source>
        <dbReference type="Proteomes" id="UP000287033"/>
    </source>
</evidence>